<gene>
    <name evidence="2" type="ORF">SEPMUDRAFT_20341</name>
</gene>
<name>M3CXG9_SPHMS</name>
<dbReference type="OMA" id="HNMTPLP"/>
<evidence type="ECO:0000259" key="1">
    <source>
        <dbReference type="Pfam" id="PF24564"/>
    </source>
</evidence>
<protein>
    <recommendedName>
        <fullName evidence="1">DUF7605 domain-containing protein</fullName>
    </recommendedName>
</protein>
<dbReference type="Gene3D" id="3.40.50.300">
    <property type="entry name" value="P-loop containing nucleotide triphosphate hydrolases"/>
    <property type="match status" value="1"/>
</dbReference>
<evidence type="ECO:0000313" key="2">
    <source>
        <dbReference type="EMBL" id="EMF08802.1"/>
    </source>
</evidence>
<dbReference type="Proteomes" id="UP000016931">
    <property type="component" value="Unassembled WGS sequence"/>
</dbReference>
<dbReference type="InterPro" id="IPR027417">
    <property type="entry name" value="P-loop_NTPase"/>
</dbReference>
<feature type="non-terminal residue" evidence="2">
    <location>
        <position position="1"/>
    </location>
</feature>
<proteinExistence type="predicted"/>
<evidence type="ECO:0000313" key="3">
    <source>
        <dbReference type="Proteomes" id="UP000016931"/>
    </source>
</evidence>
<feature type="domain" description="DUF7605" evidence="1">
    <location>
        <begin position="477"/>
        <end position="652"/>
    </location>
</feature>
<dbReference type="OrthoDB" id="3598281at2759"/>
<dbReference type="Pfam" id="PF24564">
    <property type="entry name" value="DUF7605"/>
    <property type="match status" value="1"/>
</dbReference>
<dbReference type="PANTHER" id="PTHR36681:SF3">
    <property type="entry name" value="NUCLEAR GTPASE, GERMINAL CENTER-ASSOCIATED, TANDEM DUPLICATE 3"/>
    <property type="match status" value="1"/>
</dbReference>
<dbReference type="GeneID" id="27905464"/>
<organism evidence="2 3">
    <name type="scientific">Sphaerulina musiva (strain SO2202)</name>
    <name type="common">Poplar stem canker fungus</name>
    <name type="synonym">Septoria musiva</name>
    <dbReference type="NCBI Taxonomy" id="692275"/>
    <lineage>
        <taxon>Eukaryota</taxon>
        <taxon>Fungi</taxon>
        <taxon>Dikarya</taxon>
        <taxon>Ascomycota</taxon>
        <taxon>Pezizomycotina</taxon>
        <taxon>Dothideomycetes</taxon>
        <taxon>Dothideomycetidae</taxon>
        <taxon>Mycosphaerellales</taxon>
        <taxon>Mycosphaerellaceae</taxon>
        <taxon>Sphaerulina</taxon>
    </lineage>
</organism>
<dbReference type="PANTHER" id="PTHR36681">
    <property type="entry name" value="NUCLEAR GTPASE, GERMINAL CENTER-ASSOCIATED, TANDEM DUPLICATE 3"/>
    <property type="match status" value="1"/>
</dbReference>
<dbReference type="RefSeq" id="XP_016756923.1">
    <property type="nucleotide sequence ID" value="XM_016908327.1"/>
</dbReference>
<keyword evidence="3" id="KW-1185">Reference proteome</keyword>
<reference evidence="2 3" key="1">
    <citation type="journal article" date="2012" name="PLoS Pathog.">
        <title>Diverse lifestyles and strategies of plant pathogenesis encoded in the genomes of eighteen Dothideomycetes fungi.</title>
        <authorList>
            <person name="Ohm R.A."/>
            <person name="Feau N."/>
            <person name="Henrissat B."/>
            <person name="Schoch C.L."/>
            <person name="Horwitz B.A."/>
            <person name="Barry K.W."/>
            <person name="Condon B.J."/>
            <person name="Copeland A.C."/>
            <person name="Dhillon B."/>
            <person name="Glaser F."/>
            <person name="Hesse C.N."/>
            <person name="Kosti I."/>
            <person name="LaButti K."/>
            <person name="Lindquist E.A."/>
            <person name="Lucas S."/>
            <person name="Salamov A.A."/>
            <person name="Bradshaw R.E."/>
            <person name="Ciuffetti L."/>
            <person name="Hamelin R.C."/>
            <person name="Kema G.H.J."/>
            <person name="Lawrence C."/>
            <person name="Scott J.A."/>
            <person name="Spatafora J.W."/>
            <person name="Turgeon B.G."/>
            <person name="de Wit P.J.G.M."/>
            <person name="Zhong S."/>
            <person name="Goodwin S.B."/>
            <person name="Grigoriev I.V."/>
        </authorList>
    </citation>
    <scope>NUCLEOTIDE SEQUENCE [LARGE SCALE GENOMIC DNA]</scope>
    <source>
        <strain evidence="2 3">SO2202</strain>
    </source>
</reference>
<sequence length="656" mass="74623">ATGESCTCVPTLLVSSLTDQHRQYAAELCFMSYDTRKSFLTEQTQRYFRYNFAFDPEWPEDQRQDYEAQADTALKVLRALFCDQFEFSSPGNIKRTFQENVQDVNAVVDILTKWCITLLEGCHDHATQPTMRFDADSSVELSEMIQPYIFEQNDLEQPALWPLIDHVRKGILSSPMLEFLNILDLPGTADTDRVRAEIANKFIKDSDGLWLVTTVGRPLSDEPLNKKLATYGERFGSNVAIIATRSDTGADDSLARDLAEKGAQPSTVAEYWKQSAQIKDLTAAISSIDHKLKRPRGKKRQKTLSDAEETTLYREKAKLEDALQETRNAQLDGLVDMRNSRISARLKETKKKYLSKGAELEVFCVSNKHYMAHKGIETAETRCMSVEMTNIPALRRCALRMVAPDRFITIDTYISTALTLVRGASLWADATIVEHRATLMRIARQPIALLDIFLNQWLETAAKQCNSDLISPLTANQDDFIKSALRVHQEIQQWHPSSIRAFFAKNGNHSTQKQKHEIWNEKFSQAQTALLESHWYPFLHQQKTSLRNGLKKIFHALDDIPEQLCTLPAAIPIPLEPLQALIASCINRFRALQKRHLIAFDKFTSNIKLDSTRDIPTGYFTQAMYPLYEACNSDREGRGITKRQLGALRNHLLLGD</sequence>
<dbReference type="AlphaFoldDB" id="M3CXG9"/>
<dbReference type="eggNOG" id="ENOG502SJYS">
    <property type="taxonomic scope" value="Eukaryota"/>
</dbReference>
<accession>M3CXG9</accession>
<dbReference type="EMBL" id="KB456270">
    <property type="protein sequence ID" value="EMF08802.1"/>
    <property type="molecule type" value="Genomic_DNA"/>
</dbReference>
<feature type="non-terminal residue" evidence="2">
    <location>
        <position position="656"/>
    </location>
</feature>
<dbReference type="STRING" id="692275.M3CXG9"/>
<dbReference type="HOGENOM" id="CLU_010389_1_0_1"/>
<dbReference type="InterPro" id="IPR056024">
    <property type="entry name" value="DUF7605"/>
</dbReference>